<dbReference type="GO" id="GO:0004252">
    <property type="term" value="F:serine-type endopeptidase activity"/>
    <property type="evidence" value="ECO:0007669"/>
    <property type="project" value="InterPro"/>
</dbReference>
<dbReference type="EMBL" id="CP032829">
    <property type="protein sequence ID" value="AYJ86033.1"/>
    <property type="molecule type" value="Genomic_DNA"/>
</dbReference>
<keyword evidence="1" id="KW-0645">Protease</keyword>
<dbReference type="OrthoDB" id="528805at2"/>
<dbReference type="PANTHER" id="PTHR40661:SF3">
    <property type="entry name" value="FELS-1 PROPHAGE TRANSCRIPTIONAL REGULATOR"/>
    <property type="match status" value="1"/>
</dbReference>
<gene>
    <name evidence="7" type="ORF">D3Y57_08705</name>
</gene>
<keyword evidence="2" id="KW-0378">Hydrolase</keyword>
<dbReference type="InterPro" id="IPR019756">
    <property type="entry name" value="Pept_S26A_signal_pept_1_Ser-AS"/>
</dbReference>
<evidence type="ECO:0000313" key="8">
    <source>
        <dbReference type="Proteomes" id="UP000276254"/>
    </source>
</evidence>
<dbReference type="KEGG" id="spha:D3Y57_08705"/>
<dbReference type="Gene3D" id="2.10.109.10">
    <property type="entry name" value="Umud Fragment, subunit A"/>
    <property type="match status" value="1"/>
</dbReference>
<accession>A0A494TGG8</accession>
<dbReference type="GO" id="GO:0003677">
    <property type="term" value="F:DNA binding"/>
    <property type="evidence" value="ECO:0007669"/>
    <property type="project" value="UniProtKB-KW"/>
</dbReference>
<keyword evidence="4" id="KW-0238">DNA-binding</keyword>
<evidence type="ECO:0000256" key="4">
    <source>
        <dbReference type="ARBA" id="ARBA00023125"/>
    </source>
</evidence>
<dbReference type="SUPFAM" id="SSF51306">
    <property type="entry name" value="LexA/Signal peptidase"/>
    <property type="match status" value="1"/>
</dbReference>
<dbReference type="InterPro" id="IPR039418">
    <property type="entry name" value="LexA-like"/>
</dbReference>
<dbReference type="InterPro" id="IPR036286">
    <property type="entry name" value="LexA/Signal_pep-like_sf"/>
</dbReference>
<dbReference type="RefSeq" id="WP_121152658.1">
    <property type="nucleotide sequence ID" value="NZ_CP032829.1"/>
</dbReference>
<sequence length="221" mass="24030">MVDARETLERLIRERGEDYVALSRLIGRNAAYIQQYIRRGVPKKLDENDRRTLSRYFGVPESALGGPSVPEVTAATAIKRGVSGLIAIPKIAAHASAGPGSLHDSDSVSGQIGFDAKWLRSVTANPASVSVIQVEGDSMVPTLADGDDILVDRSDGPDRLRDGIYVLRIDDALNVKRLAINPVSRSVTIKSDNAAYPSWPDCDLSKIELIGRVVWVGRKLR</sequence>
<proteinExistence type="predicted"/>
<dbReference type="Pfam" id="PF00717">
    <property type="entry name" value="Peptidase_S24"/>
    <property type="match status" value="1"/>
</dbReference>
<dbReference type="Proteomes" id="UP000276254">
    <property type="component" value="Chromosome"/>
</dbReference>
<evidence type="ECO:0000256" key="1">
    <source>
        <dbReference type="ARBA" id="ARBA00022670"/>
    </source>
</evidence>
<name>A0A494TGG8_SPHPE</name>
<protein>
    <submittedName>
        <fullName evidence="7">S24 family peptidase</fullName>
    </submittedName>
</protein>
<dbReference type="AlphaFoldDB" id="A0A494TGG8"/>
<keyword evidence="8" id="KW-1185">Reference proteome</keyword>
<dbReference type="PANTHER" id="PTHR40661">
    <property type="match status" value="1"/>
</dbReference>
<evidence type="ECO:0000313" key="7">
    <source>
        <dbReference type="EMBL" id="AYJ86033.1"/>
    </source>
</evidence>
<organism evidence="7 8">
    <name type="scientific">Sphingomonas paeninsulae</name>
    <dbReference type="NCBI Taxonomy" id="2319844"/>
    <lineage>
        <taxon>Bacteria</taxon>
        <taxon>Pseudomonadati</taxon>
        <taxon>Pseudomonadota</taxon>
        <taxon>Alphaproteobacteria</taxon>
        <taxon>Sphingomonadales</taxon>
        <taxon>Sphingomonadaceae</taxon>
        <taxon>Sphingomonas</taxon>
    </lineage>
</organism>
<dbReference type="InterPro" id="IPR015927">
    <property type="entry name" value="Peptidase_S24_S26A/B/C"/>
</dbReference>
<evidence type="ECO:0000256" key="5">
    <source>
        <dbReference type="ARBA" id="ARBA00023163"/>
    </source>
</evidence>
<dbReference type="PROSITE" id="PS00501">
    <property type="entry name" value="SPASE_I_1"/>
    <property type="match status" value="1"/>
</dbReference>
<evidence type="ECO:0000256" key="3">
    <source>
        <dbReference type="ARBA" id="ARBA00023015"/>
    </source>
</evidence>
<dbReference type="GO" id="GO:0016020">
    <property type="term" value="C:membrane"/>
    <property type="evidence" value="ECO:0007669"/>
    <property type="project" value="InterPro"/>
</dbReference>
<reference evidence="7 8" key="1">
    <citation type="submission" date="2018-09" db="EMBL/GenBank/DDBJ databases">
        <title>Sphingomonas peninsula sp. nov., isolated from fildes peninsula, Antarctic soil.</title>
        <authorList>
            <person name="Yingchao G."/>
        </authorList>
    </citation>
    <scope>NUCLEOTIDE SEQUENCE [LARGE SCALE GENOMIC DNA]</scope>
    <source>
        <strain evidence="7 8">YZ-8</strain>
    </source>
</reference>
<evidence type="ECO:0000256" key="2">
    <source>
        <dbReference type="ARBA" id="ARBA00022801"/>
    </source>
</evidence>
<dbReference type="CDD" id="cd06529">
    <property type="entry name" value="S24_LexA-like"/>
    <property type="match status" value="1"/>
</dbReference>
<keyword evidence="3" id="KW-0805">Transcription regulation</keyword>
<keyword evidence="5" id="KW-0804">Transcription</keyword>
<feature type="domain" description="Peptidase S24/S26A/S26B/S26C" evidence="6">
    <location>
        <begin position="93"/>
        <end position="214"/>
    </location>
</feature>
<dbReference type="GO" id="GO:0006508">
    <property type="term" value="P:proteolysis"/>
    <property type="evidence" value="ECO:0007669"/>
    <property type="project" value="UniProtKB-KW"/>
</dbReference>
<evidence type="ECO:0000259" key="6">
    <source>
        <dbReference type="Pfam" id="PF00717"/>
    </source>
</evidence>